<sequence length="61" mass="7116">SAVVHKYSHLMAIFLVFFVQQRFRVANFEKNPFSLMDVKAQRLLFPSFVIFLGNIPNKKGK</sequence>
<dbReference type="EMBL" id="SNRW01034798">
    <property type="protein sequence ID" value="KAA6355322.1"/>
    <property type="molecule type" value="Genomic_DNA"/>
</dbReference>
<gene>
    <name evidence="1" type="ORF">EZS28_049151</name>
</gene>
<reference evidence="1 2" key="1">
    <citation type="submission" date="2019-03" db="EMBL/GenBank/DDBJ databases">
        <title>Single cell metagenomics reveals metabolic interactions within the superorganism composed of flagellate Streblomastix strix and complex community of Bacteroidetes bacteria on its surface.</title>
        <authorList>
            <person name="Treitli S.C."/>
            <person name="Kolisko M."/>
            <person name="Husnik F."/>
            <person name="Keeling P."/>
            <person name="Hampl V."/>
        </authorList>
    </citation>
    <scope>NUCLEOTIDE SEQUENCE [LARGE SCALE GENOMIC DNA]</scope>
    <source>
        <strain evidence="1">ST1C</strain>
    </source>
</reference>
<accession>A0A5J4TBM5</accession>
<dbReference type="Proteomes" id="UP000324800">
    <property type="component" value="Unassembled WGS sequence"/>
</dbReference>
<evidence type="ECO:0000313" key="2">
    <source>
        <dbReference type="Proteomes" id="UP000324800"/>
    </source>
</evidence>
<organism evidence="1 2">
    <name type="scientific">Streblomastix strix</name>
    <dbReference type="NCBI Taxonomy" id="222440"/>
    <lineage>
        <taxon>Eukaryota</taxon>
        <taxon>Metamonada</taxon>
        <taxon>Preaxostyla</taxon>
        <taxon>Oxymonadida</taxon>
        <taxon>Streblomastigidae</taxon>
        <taxon>Streblomastix</taxon>
    </lineage>
</organism>
<feature type="non-terminal residue" evidence="1">
    <location>
        <position position="1"/>
    </location>
</feature>
<protein>
    <submittedName>
        <fullName evidence="1">Uncharacterized protein</fullName>
    </submittedName>
</protein>
<comment type="caution">
    <text evidence="1">The sequence shown here is derived from an EMBL/GenBank/DDBJ whole genome shotgun (WGS) entry which is preliminary data.</text>
</comment>
<dbReference type="AlphaFoldDB" id="A0A5J4TBM5"/>
<name>A0A5J4TBM5_9EUKA</name>
<evidence type="ECO:0000313" key="1">
    <source>
        <dbReference type="EMBL" id="KAA6355322.1"/>
    </source>
</evidence>
<proteinExistence type="predicted"/>